<dbReference type="PANTHER" id="PTHR43731:SF14">
    <property type="entry name" value="PRESENILIN-ASSOCIATED RHOMBOID-LIKE PROTEIN, MITOCHONDRIAL"/>
    <property type="match status" value="1"/>
</dbReference>
<feature type="transmembrane region" description="Helical" evidence="7">
    <location>
        <begin position="72"/>
        <end position="92"/>
    </location>
</feature>
<dbReference type="Pfam" id="PF01694">
    <property type="entry name" value="Rhomboid"/>
    <property type="match status" value="1"/>
</dbReference>
<feature type="transmembrane region" description="Helical" evidence="7">
    <location>
        <begin position="104"/>
        <end position="122"/>
    </location>
</feature>
<dbReference type="Gene3D" id="1.20.1540.10">
    <property type="entry name" value="Rhomboid-like"/>
    <property type="match status" value="1"/>
</dbReference>
<evidence type="ECO:0000256" key="7">
    <source>
        <dbReference type="SAM" id="Phobius"/>
    </source>
</evidence>
<keyword evidence="10" id="KW-1185">Reference proteome</keyword>
<evidence type="ECO:0000313" key="9">
    <source>
        <dbReference type="EMBL" id="MCL1632348.1"/>
    </source>
</evidence>
<keyword evidence="5 7" id="KW-1133">Transmembrane helix</keyword>
<feature type="transmembrane region" description="Helical" evidence="7">
    <location>
        <begin position="160"/>
        <end position="179"/>
    </location>
</feature>
<evidence type="ECO:0000256" key="3">
    <source>
        <dbReference type="ARBA" id="ARBA00022692"/>
    </source>
</evidence>
<comment type="caution">
    <text evidence="9">The sequence shown here is derived from an EMBL/GenBank/DDBJ whole genome shotgun (WGS) entry which is preliminary data.</text>
</comment>
<evidence type="ECO:0000256" key="1">
    <source>
        <dbReference type="ARBA" id="ARBA00004141"/>
    </source>
</evidence>
<dbReference type="PANTHER" id="PTHR43731">
    <property type="entry name" value="RHOMBOID PROTEASE"/>
    <property type="match status" value="1"/>
</dbReference>
<evidence type="ECO:0000256" key="6">
    <source>
        <dbReference type="ARBA" id="ARBA00023136"/>
    </source>
</evidence>
<keyword evidence="9" id="KW-0645">Protease</keyword>
<dbReference type="RefSeq" id="WP_249102002.1">
    <property type="nucleotide sequence ID" value="NZ_JAMAST010000013.1"/>
</dbReference>
<dbReference type="GO" id="GO:0008233">
    <property type="term" value="F:peptidase activity"/>
    <property type="evidence" value="ECO:0007669"/>
    <property type="project" value="UniProtKB-KW"/>
</dbReference>
<sequence length="204" mass="22717">MFIRNESFKHFIKFYPVTTVLLAVNLLVYLVFLITGTLRLAPEFAFHLFEFAAGSNNAILNSGSWWQLVTPIFLHISFGHILFNAFSLFIFGPALEIMLGKLRYAAAFLATGVIANIAALFLESAGFSHYGASGALFGLLGIYIYLVVFHRERIDRQDQTIIFVIVLISLISSFFGANIDVMGHLIGFLSGLVLAPLLFFGRLR</sequence>
<keyword evidence="3 7" id="KW-0812">Transmembrane</keyword>
<dbReference type="EMBL" id="JAMAST010000013">
    <property type="protein sequence ID" value="MCL1632348.1"/>
    <property type="molecule type" value="Genomic_DNA"/>
</dbReference>
<dbReference type="GO" id="GO:0006508">
    <property type="term" value="P:proteolysis"/>
    <property type="evidence" value="ECO:0007669"/>
    <property type="project" value="UniProtKB-KW"/>
</dbReference>
<feature type="transmembrane region" description="Helical" evidence="7">
    <location>
        <begin position="12"/>
        <end position="34"/>
    </location>
</feature>
<keyword evidence="6 7" id="KW-0472">Membrane</keyword>
<gene>
    <name evidence="9" type="ORF">M3N64_10405</name>
</gene>
<feature type="transmembrane region" description="Helical" evidence="7">
    <location>
        <begin position="128"/>
        <end position="148"/>
    </location>
</feature>
<organism evidence="9 10">
    <name type="scientific">Sporolactobacillus mangiferae</name>
    <dbReference type="NCBI Taxonomy" id="2940498"/>
    <lineage>
        <taxon>Bacteria</taxon>
        <taxon>Bacillati</taxon>
        <taxon>Bacillota</taxon>
        <taxon>Bacilli</taxon>
        <taxon>Bacillales</taxon>
        <taxon>Sporolactobacillaceae</taxon>
        <taxon>Sporolactobacillus</taxon>
    </lineage>
</organism>
<dbReference type="InterPro" id="IPR022764">
    <property type="entry name" value="Peptidase_S54_rhomboid_dom"/>
</dbReference>
<dbReference type="InterPro" id="IPR050925">
    <property type="entry name" value="Rhomboid_protease_S54"/>
</dbReference>
<dbReference type="Proteomes" id="UP001203004">
    <property type="component" value="Unassembled WGS sequence"/>
</dbReference>
<comment type="similarity">
    <text evidence="2">Belongs to the peptidase S54 family.</text>
</comment>
<evidence type="ECO:0000256" key="5">
    <source>
        <dbReference type="ARBA" id="ARBA00022989"/>
    </source>
</evidence>
<accession>A0ABT0MCF1</accession>
<dbReference type="InterPro" id="IPR035952">
    <property type="entry name" value="Rhomboid-like_sf"/>
</dbReference>
<evidence type="ECO:0000313" key="10">
    <source>
        <dbReference type="Proteomes" id="UP001203004"/>
    </source>
</evidence>
<evidence type="ECO:0000256" key="2">
    <source>
        <dbReference type="ARBA" id="ARBA00009045"/>
    </source>
</evidence>
<reference evidence="9 10" key="1">
    <citation type="submission" date="2022-05" db="EMBL/GenBank/DDBJ databases">
        <title>Sporolactobacillus sp nov CPB3-1, isolated from tree bark (Mangifera indica L.).</title>
        <authorList>
            <person name="Phuengjayaem S."/>
            <person name="Tanasupawat S."/>
        </authorList>
    </citation>
    <scope>NUCLEOTIDE SEQUENCE [LARGE SCALE GENOMIC DNA]</scope>
    <source>
        <strain evidence="9 10">CPB3-1</strain>
    </source>
</reference>
<name>A0ABT0MCF1_9BACL</name>
<feature type="transmembrane region" description="Helical" evidence="7">
    <location>
        <begin position="185"/>
        <end position="203"/>
    </location>
</feature>
<proteinExistence type="inferred from homology"/>
<feature type="domain" description="Peptidase S54 rhomboid" evidence="8">
    <location>
        <begin position="63"/>
        <end position="199"/>
    </location>
</feature>
<evidence type="ECO:0000256" key="4">
    <source>
        <dbReference type="ARBA" id="ARBA00022801"/>
    </source>
</evidence>
<dbReference type="SUPFAM" id="SSF144091">
    <property type="entry name" value="Rhomboid-like"/>
    <property type="match status" value="1"/>
</dbReference>
<comment type="subcellular location">
    <subcellularLocation>
        <location evidence="1">Membrane</location>
        <topology evidence="1">Multi-pass membrane protein</topology>
    </subcellularLocation>
</comment>
<keyword evidence="4" id="KW-0378">Hydrolase</keyword>
<protein>
    <submittedName>
        <fullName evidence="9">Rhomboid family intramembrane serine protease</fullName>
    </submittedName>
</protein>
<evidence type="ECO:0000259" key="8">
    <source>
        <dbReference type="Pfam" id="PF01694"/>
    </source>
</evidence>